<accession>A0A8T0PHU7</accession>
<name>A0A8T0PHU7_PANVG</name>
<proteinExistence type="predicted"/>
<evidence type="ECO:0000313" key="3">
    <source>
        <dbReference type="Proteomes" id="UP000823388"/>
    </source>
</evidence>
<gene>
    <name evidence="2" type="ORF">PVAP13_8NG344832</name>
</gene>
<feature type="region of interest" description="Disordered" evidence="1">
    <location>
        <begin position="112"/>
        <end position="197"/>
    </location>
</feature>
<dbReference type="EMBL" id="CM029052">
    <property type="protein sequence ID" value="KAG2558746.1"/>
    <property type="molecule type" value="Genomic_DNA"/>
</dbReference>
<evidence type="ECO:0000256" key="1">
    <source>
        <dbReference type="SAM" id="MobiDB-lite"/>
    </source>
</evidence>
<dbReference type="Proteomes" id="UP000823388">
    <property type="component" value="Chromosome 8N"/>
</dbReference>
<reference evidence="2" key="1">
    <citation type="submission" date="2020-05" db="EMBL/GenBank/DDBJ databases">
        <title>WGS assembly of Panicum virgatum.</title>
        <authorList>
            <person name="Lovell J.T."/>
            <person name="Jenkins J."/>
            <person name="Shu S."/>
            <person name="Juenger T.E."/>
            <person name="Schmutz J."/>
        </authorList>
    </citation>
    <scope>NUCLEOTIDE SEQUENCE</scope>
    <source>
        <strain evidence="2">AP13</strain>
    </source>
</reference>
<feature type="compositionally biased region" description="Basic and acidic residues" evidence="1">
    <location>
        <begin position="124"/>
        <end position="139"/>
    </location>
</feature>
<comment type="caution">
    <text evidence="2">The sequence shown here is derived from an EMBL/GenBank/DDBJ whole genome shotgun (WGS) entry which is preliminary data.</text>
</comment>
<feature type="compositionally biased region" description="Gly residues" evidence="1">
    <location>
        <begin position="173"/>
        <end position="183"/>
    </location>
</feature>
<sequence>MPTHAHRQSDRPEGSKVATSKSTEQHRAADHLGNSKFYTNHAYSLPAAGLREDGRRPAAAGWPGNGFAAGLGAGPLAGRRATGGANRQQRRFWVVRWHLAAWRLAAANWELGRGPTSDEADGSGWREVRGRRTSPDRRTAPTRPMDGAGLADGADEAGGSKGGVWRRRQLGVAGRGLGIGSGMGEARCGGLRRRNRG</sequence>
<organism evidence="2 3">
    <name type="scientific">Panicum virgatum</name>
    <name type="common">Blackwell switchgrass</name>
    <dbReference type="NCBI Taxonomy" id="38727"/>
    <lineage>
        <taxon>Eukaryota</taxon>
        <taxon>Viridiplantae</taxon>
        <taxon>Streptophyta</taxon>
        <taxon>Embryophyta</taxon>
        <taxon>Tracheophyta</taxon>
        <taxon>Spermatophyta</taxon>
        <taxon>Magnoliopsida</taxon>
        <taxon>Liliopsida</taxon>
        <taxon>Poales</taxon>
        <taxon>Poaceae</taxon>
        <taxon>PACMAD clade</taxon>
        <taxon>Panicoideae</taxon>
        <taxon>Panicodae</taxon>
        <taxon>Paniceae</taxon>
        <taxon>Panicinae</taxon>
        <taxon>Panicum</taxon>
        <taxon>Panicum sect. Hiantes</taxon>
    </lineage>
</organism>
<evidence type="ECO:0000313" key="2">
    <source>
        <dbReference type="EMBL" id="KAG2558746.1"/>
    </source>
</evidence>
<dbReference type="AlphaFoldDB" id="A0A8T0PHU7"/>
<keyword evidence="3" id="KW-1185">Reference proteome</keyword>
<feature type="region of interest" description="Disordered" evidence="1">
    <location>
        <begin position="1"/>
        <end position="35"/>
    </location>
</feature>
<protein>
    <submittedName>
        <fullName evidence="2">Uncharacterized protein</fullName>
    </submittedName>
</protein>